<evidence type="ECO:0000256" key="1">
    <source>
        <dbReference type="ARBA" id="ARBA00004797"/>
    </source>
</evidence>
<evidence type="ECO:0000256" key="2">
    <source>
        <dbReference type="ARBA" id="ARBA00008569"/>
    </source>
</evidence>
<comment type="pathway">
    <text evidence="1">tRNA modification; wybutosine-tRNA(Phe) biosynthesis.</text>
</comment>
<gene>
    <name evidence="14" type="ORF">LECACI_7A007217</name>
</gene>
<evidence type="ECO:0000256" key="3">
    <source>
        <dbReference type="ARBA" id="ARBA00012750"/>
    </source>
</evidence>
<dbReference type="GO" id="GO:0008033">
    <property type="term" value="P:tRNA processing"/>
    <property type="evidence" value="ECO:0007669"/>
    <property type="project" value="UniProtKB-KW"/>
</dbReference>
<dbReference type="Proteomes" id="UP001296104">
    <property type="component" value="Unassembled WGS sequence"/>
</dbReference>
<keyword evidence="6" id="KW-0949">S-adenosyl-L-methionine</keyword>
<keyword evidence="15" id="KW-1185">Reference proteome</keyword>
<dbReference type="EC" id="2.1.1.282" evidence="3"/>
<evidence type="ECO:0000256" key="12">
    <source>
        <dbReference type="SAM" id="MobiDB-lite"/>
    </source>
</evidence>
<evidence type="ECO:0000256" key="7">
    <source>
        <dbReference type="ARBA" id="ARBA00022694"/>
    </source>
</evidence>
<dbReference type="SUPFAM" id="SSF111278">
    <property type="entry name" value="SSo0622-like"/>
    <property type="match status" value="1"/>
</dbReference>
<dbReference type="InterPro" id="IPR003827">
    <property type="entry name" value="tRNA_yW-synthesising"/>
</dbReference>
<keyword evidence="7" id="KW-0819">tRNA processing</keyword>
<evidence type="ECO:0000256" key="5">
    <source>
        <dbReference type="ARBA" id="ARBA00022679"/>
    </source>
</evidence>
<evidence type="ECO:0000256" key="9">
    <source>
        <dbReference type="ARBA" id="ARBA00049202"/>
    </source>
</evidence>
<evidence type="ECO:0000313" key="14">
    <source>
        <dbReference type="EMBL" id="CAK4032059.1"/>
    </source>
</evidence>
<dbReference type="FunFam" id="3.30.1960.10:FF:000003">
    <property type="entry name" value="tRNA methyltransferase"/>
    <property type="match status" value="1"/>
</dbReference>
<evidence type="ECO:0000256" key="6">
    <source>
        <dbReference type="ARBA" id="ARBA00022691"/>
    </source>
</evidence>
<evidence type="ECO:0000256" key="11">
    <source>
        <dbReference type="ARBA" id="ARBA00069229"/>
    </source>
</evidence>
<dbReference type="PANTHER" id="PTHR48418:SF1">
    <property type="entry name" value="TRNA WYBUTOSINE-SYNTHESIZING PROTEIN 3"/>
    <property type="match status" value="1"/>
</dbReference>
<keyword evidence="4" id="KW-0489">Methyltransferase</keyword>
<name>A0AAI8Z416_9PEZI</name>
<feature type="domain" description="tRNA wybutosine-synthesizing protein" evidence="13">
    <location>
        <begin position="7"/>
        <end position="237"/>
    </location>
</feature>
<sequence>MPNRFDERKRKILEQLAIPDQEYTDLSPKGSVDEGVRELCDKINGLDDYVTTSSCAGRVAVFLEGALKSNTAEDGEPGPMAIQGGKGGGRWLYVSHEPVAACRLQSDGSTYEFFGIGRQDGPSSSEPPSRFVHFKFEPMILHILASSLESAQHVHSAAMSAGFRESGISGITGPAPTPMVAVRTQGLAFDCIVAYEDSRGNIKAMVSEDYMQSLVTIANQRFVVNKDRKERFRRALLNLDSKPVAEYSDGWEPADVRRERKRAEGLRRREELRQGETEMVRRVSDCHEADSPGGLFPVDAPP</sequence>
<feature type="region of interest" description="Disordered" evidence="12">
    <location>
        <begin position="259"/>
        <end position="302"/>
    </location>
</feature>
<dbReference type="PANTHER" id="PTHR48418">
    <property type="entry name" value="TRNA WYBUTOSINE-SYNTHESIZING PROTEIN 3"/>
    <property type="match status" value="1"/>
</dbReference>
<dbReference type="InterPro" id="IPR036602">
    <property type="entry name" value="tRNA_yW-synthesising-like_sf"/>
</dbReference>
<reference evidence="14" key="1">
    <citation type="submission" date="2023-11" db="EMBL/GenBank/DDBJ databases">
        <authorList>
            <person name="Alioto T."/>
            <person name="Alioto T."/>
            <person name="Gomez Garrido J."/>
        </authorList>
    </citation>
    <scope>NUCLEOTIDE SEQUENCE</scope>
</reference>
<comment type="caution">
    <text evidence="14">The sequence shown here is derived from an EMBL/GenBank/DDBJ whole genome shotgun (WGS) entry which is preliminary data.</text>
</comment>
<evidence type="ECO:0000256" key="8">
    <source>
        <dbReference type="ARBA" id="ARBA00030554"/>
    </source>
</evidence>
<evidence type="ECO:0000259" key="13">
    <source>
        <dbReference type="Pfam" id="PF02676"/>
    </source>
</evidence>
<comment type="function">
    <text evidence="10">S-adenosyl-L-methionine-dependent methyltransferase that acts as a component of the wybutosine biosynthesis pathway. Wybutosine is a hyper modified guanosine with a tricyclic base found at the 3'-position adjacent to the anticodon of eukaryotic phenylalanine tRNA. Probably methylates N-4 position of wybutosine-86 to produce wybutosine-72.</text>
</comment>
<evidence type="ECO:0000256" key="4">
    <source>
        <dbReference type="ARBA" id="ARBA00022603"/>
    </source>
</evidence>
<dbReference type="GO" id="GO:0008168">
    <property type="term" value="F:methyltransferase activity"/>
    <property type="evidence" value="ECO:0007669"/>
    <property type="project" value="UniProtKB-KW"/>
</dbReference>
<protein>
    <recommendedName>
        <fullName evidence="11">tRNA wybutosine-synthesizing protein 3</fullName>
        <ecNumber evidence="3">2.1.1.282</ecNumber>
    </recommendedName>
    <alternativeName>
        <fullName evidence="8">tRNA(Phe) 7-((3-amino-3-carboxypropyl)-4-demethylwyosine(37)-N(4))-methyltransferase</fullName>
    </alternativeName>
</protein>
<proteinExistence type="inferred from homology"/>
<dbReference type="EMBL" id="CAVMBE010000057">
    <property type="protein sequence ID" value="CAK4032059.1"/>
    <property type="molecule type" value="Genomic_DNA"/>
</dbReference>
<accession>A0AAI8Z416</accession>
<dbReference type="Pfam" id="PF02676">
    <property type="entry name" value="TYW3"/>
    <property type="match status" value="1"/>
</dbReference>
<keyword evidence="5" id="KW-0808">Transferase</keyword>
<dbReference type="AlphaFoldDB" id="A0AAI8Z416"/>
<comment type="catalytic activity">
    <reaction evidence="9">
        <text>4-demethyl-7-[(3S)-3-amino-3-carboxypropyl]wyosine(37) in tRNA(Phe) + S-adenosyl-L-methionine = 7-[(3S)-3-amino-3-carboxypropyl]wyosine(37) in tRNA(Phe) + S-adenosyl-L-homocysteine + H(+)</text>
        <dbReference type="Rhea" id="RHEA:36635"/>
        <dbReference type="Rhea" id="RHEA-COMP:10378"/>
        <dbReference type="Rhea" id="RHEA-COMP:10379"/>
        <dbReference type="ChEBI" id="CHEBI:15378"/>
        <dbReference type="ChEBI" id="CHEBI:57856"/>
        <dbReference type="ChEBI" id="CHEBI:59789"/>
        <dbReference type="ChEBI" id="CHEBI:73543"/>
        <dbReference type="ChEBI" id="CHEBI:73550"/>
        <dbReference type="EC" id="2.1.1.282"/>
    </reaction>
</comment>
<dbReference type="GO" id="GO:0032259">
    <property type="term" value="P:methylation"/>
    <property type="evidence" value="ECO:0007669"/>
    <property type="project" value="UniProtKB-KW"/>
</dbReference>
<evidence type="ECO:0000256" key="10">
    <source>
        <dbReference type="ARBA" id="ARBA00058049"/>
    </source>
</evidence>
<comment type="similarity">
    <text evidence="2">Belongs to the TYW3 family.</text>
</comment>
<evidence type="ECO:0000313" key="15">
    <source>
        <dbReference type="Proteomes" id="UP001296104"/>
    </source>
</evidence>
<dbReference type="Gene3D" id="3.30.1960.10">
    <property type="entry name" value="tRNA wybutosine-synthesizing-like"/>
    <property type="match status" value="1"/>
</dbReference>
<organism evidence="14 15">
    <name type="scientific">Lecanosticta acicola</name>
    <dbReference type="NCBI Taxonomy" id="111012"/>
    <lineage>
        <taxon>Eukaryota</taxon>
        <taxon>Fungi</taxon>
        <taxon>Dikarya</taxon>
        <taxon>Ascomycota</taxon>
        <taxon>Pezizomycotina</taxon>
        <taxon>Dothideomycetes</taxon>
        <taxon>Dothideomycetidae</taxon>
        <taxon>Mycosphaerellales</taxon>
        <taxon>Mycosphaerellaceae</taxon>
        <taxon>Lecanosticta</taxon>
    </lineage>
</organism>
<feature type="compositionally biased region" description="Basic and acidic residues" evidence="12">
    <location>
        <begin position="259"/>
        <end position="290"/>
    </location>
</feature>